<dbReference type="PROSITE" id="PS50995">
    <property type="entry name" value="HTH_MARR_2"/>
    <property type="match status" value="1"/>
</dbReference>
<gene>
    <name evidence="5" type="ORF">GCM10009751_08490</name>
</gene>
<dbReference type="InterPro" id="IPR000835">
    <property type="entry name" value="HTH_MarR-typ"/>
</dbReference>
<evidence type="ECO:0000256" key="2">
    <source>
        <dbReference type="ARBA" id="ARBA00023125"/>
    </source>
</evidence>
<protein>
    <recommendedName>
        <fullName evidence="4">HTH marR-type domain-containing protein</fullName>
    </recommendedName>
</protein>
<evidence type="ECO:0000256" key="1">
    <source>
        <dbReference type="ARBA" id="ARBA00023015"/>
    </source>
</evidence>
<dbReference type="InterPro" id="IPR036390">
    <property type="entry name" value="WH_DNA-bd_sf"/>
</dbReference>
<sequence>MEAVSEFATPEFRVDAQWSDVLHAYHSVSGQLEHALQSGHGLGMSDFELLKILSKSCGKAKNKILMKDLEAQMYLSQSAFSRTVTRLEKAGLVERGACDNDRRSNFLAITSEGCDLLDAAGPTYRAVLSKHFA</sequence>
<dbReference type="Pfam" id="PF12802">
    <property type="entry name" value="MarR_2"/>
    <property type="match status" value="1"/>
</dbReference>
<dbReference type="PANTHER" id="PTHR33164">
    <property type="entry name" value="TRANSCRIPTIONAL REGULATOR, MARR FAMILY"/>
    <property type="match status" value="1"/>
</dbReference>
<dbReference type="InterPro" id="IPR023187">
    <property type="entry name" value="Tscrpt_reg_MarR-type_CS"/>
</dbReference>
<comment type="caution">
    <text evidence="5">The sequence shown here is derived from an EMBL/GenBank/DDBJ whole genome shotgun (WGS) entry which is preliminary data.</text>
</comment>
<dbReference type="PRINTS" id="PR00598">
    <property type="entry name" value="HTHMARR"/>
</dbReference>
<evidence type="ECO:0000256" key="3">
    <source>
        <dbReference type="ARBA" id="ARBA00023163"/>
    </source>
</evidence>
<dbReference type="Proteomes" id="UP001501094">
    <property type="component" value="Unassembled WGS sequence"/>
</dbReference>
<feature type="domain" description="HTH marR-type" evidence="4">
    <location>
        <begin position="18"/>
        <end position="133"/>
    </location>
</feature>
<reference evidence="5 6" key="1">
    <citation type="journal article" date="2019" name="Int. J. Syst. Evol. Microbiol.">
        <title>The Global Catalogue of Microorganisms (GCM) 10K type strain sequencing project: providing services to taxonomists for standard genome sequencing and annotation.</title>
        <authorList>
            <consortium name="The Broad Institute Genomics Platform"/>
            <consortium name="The Broad Institute Genome Sequencing Center for Infectious Disease"/>
            <person name="Wu L."/>
            <person name="Ma J."/>
        </authorList>
    </citation>
    <scope>NUCLEOTIDE SEQUENCE [LARGE SCALE GENOMIC DNA]</scope>
    <source>
        <strain evidence="5 6">JCM 14326</strain>
    </source>
</reference>
<evidence type="ECO:0000313" key="5">
    <source>
        <dbReference type="EMBL" id="GAA1854039.1"/>
    </source>
</evidence>
<evidence type="ECO:0000259" key="4">
    <source>
        <dbReference type="PROSITE" id="PS50995"/>
    </source>
</evidence>
<dbReference type="EMBL" id="BAAANL010000001">
    <property type="protein sequence ID" value="GAA1854039.1"/>
    <property type="molecule type" value="Genomic_DNA"/>
</dbReference>
<dbReference type="SMART" id="SM00347">
    <property type="entry name" value="HTH_MARR"/>
    <property type="match status" value="1"/>
</dbReference>
<keyword evidence="3" id="KW-0804">Transcription</keyword>
<evidence type="ECO:0000313" key="6">
    <source>
        <dbReference type="Proteomes" id="UP001501094"/>
    </source>
</evidence>
<proteinExistence type="predicted"/>
<dbReference type="InterPro" id="IPR039422">
    <property type="entry name" value="MarR/SlyA-like"/>
</dbReference>
<dbReference type="Gene3D" id="1.10.10.10">
    <property type="entry name" value="Winged helix-like DNA-binding domain superfamily/Winged helix DNA-binding domain"/>
    <property type="match status" value="1"/>
</dbReference>
<keyword evidence="1" id="KW-0805">Transcription regulation</keyword>
<organism evidence="5 6">
    <name type="scientific">Myceligenerans crystallogenes</name>
    <dbReference type="NCBI Taxonomy" id="316335"/>
    <lineage>
        <taxon>Bacteria</taxon>
        <taxon>Bacillati</taxon>
        <taxon>Actinomycetota</taxon>
        <taxon>Actinomycetes</taxon>
        <taxon>Micrococcales</taxon>
        <taxon>Promicromonosporaceae</taxon>
        <taxon>Myceligenerans</taxon>
    </lineage>
</organism>
<dbReference type="InterPro" id="IPR036388">
    <property type="entry name" value="WH-like_DNA-bd_sf"/>
</dbReference>
<keyword evidence="2" id="KW-0238">DNA-binding</keyword>
<dbReference type="SUPFAM" id="SSF46785">
    <property type="entry name" value="Winged helix' DNA-binding domain"/>
    <property type="match status" value="1"/>
</dbReference>
<dbReference type="RefSeq" id="WP_344099817.1">
    <property type="nucleotide sequence ID" value="NZ_BAAANL010000001.1"/>
</dbReference>
<dbReference type="PROSITE" id="PS01117">
    <property type="entry name" value="HTH_MARR_1"/>
    <property type="match status" value="1"/>
</dbReference>
<accession>A0ABN2N6X5</accession>
<dbReference type="PANTHER" id="PTHR33164:SF99">
    <property type="entry name" value="MARR FAMILY REGULATORY PROTEIN"/>
    <property type="match status" value="1"/>
</dbReference>
<keyword evidence="6" id="KW-1185">Reference proteome</keyword>
<name>A0ABN2N6X5_9MICO</name>